<evidence type="ECO:0000313" key="2">
    <source>
        <dbReference type="EMBL" id="OIR13467.1"/>
    </source>
</evidence>
<dbReference type="Gene3D" id="3.40.50.2000">
    <property type="entry name" value="Glycogen Phosphorylase B"/>
    <property type="match status" value="2"/>
</dbReference>
<reference evidence="2" key="1">
    <citation type="submission" date="2016-10" db="EMBL/GenBank/DDBJ databases">
        <title>Sequence of Gallionella enrichment culture.</title>
        <authorList>
            <person name="Poehlein A."/>
            <person name="Muehling M."/>
            <person name="Daniel R."/>
        </authorList>
    </citation>
    <scope>NUCLEOTIDE SEQUENCE</scope>
</reference>
<dbReference type="AlphaFoldDB" id="A0A1J5SZU7"/>
<name>A0A1J5SZU7_9ZZZZ</name>
<proteinExistence type="predicted"/>
<dbReference type="PANTHER" id="PTHR45947">
    <property type="entry name" value="SULFOQUINOVOSYL TRANSFERASE SQD2"/>
    <property type="match status" value="1"/>
</dbReference>
<evidence type="ECO:0000259" key="1">
    <source>
        <dbReference type="Pfam" id="PF13439"/>
    </source>
</evidence>
<dbReference type="SUPFAM" id="SSF53756">
    <property type="entry name" value="UDP-Glycosyltransferase/glycogen phosphorylase"/>
    <property type="match status" value="1"/>
</dbReference>
<dbReference type="InterPro" id="IPR028098">
    <property type="entry name" value="Glyco_trans_4-like_N"/>
</dbReference>
<dbReference type="Pfam" id="PF13692">
    <property type="entry name" value="Glyco_trans_1_4"/>
    <property type="match status" value="1"/>
</dbReference>
<protein>
    <submittedName>
        <fullName evidence="2">D-inositol 3-phosphate glycosyltransferase</fullName>
        <ecNumber evidence="2">2.4.1.250</ecNumber>
    </submittedName>
</protein>
<gene>
    <name evidence="2" type="primary">mshA_4</name>
    <name evidence="2" type="ORF">GALL_52830</name>
</gene>
<dbReference type="EMBL" id="MLJW01000014">
    <property type="protein sequence ID" value="OIR13467.1"/>
    <property type="molecule type" value="Genomic_DNA"/>
</dbReference>
<sequence>MAELRILLVNRHMNIGGVETYLYRLAAGLVARGHRVGLLTEGGLWESKVVEAGARLHKVPSLAGSWQNVLPELSAVGYQIVHAHNYHSARVGRRLAAELHLPYLMSVHGPRPRLKQLLFRDWSRTVVVMSEGDRENIAWPGGVSKNRILLEFYGIDTDRFHPGIDPAPLRNELGLTAGTPVVAFISRFSNRKADVGHALLDAAPALAAAVPGLRVLLVGEGPESASLADHAARVNVGLPQPLARMIGPRRDVEHFMSLATVAVCTANTALESMACGTPTIAAGRTGFMGLVTPSNFEQGRTLCFADHGRSPEPVAGHCFERVLPPLLRDPDAARPAAREVAAMIAERYSVSRMAEAMERIYLRELKPRSA</sequence>
<dbReference type="InterPro" id="IPR050194">
    <property type="entry name" value="Glycosyltransferase_grp1"/>
</dbReference>
<keyword evidence="2" id="KW-0328">Glycosyltransferase</keyword>
<comment type="caution">
    <text evidence="2">The sequence shown here is derived from an EMBL/GenBank/DDBJ whole genome shotgun (WGS) entry which is preliminary data.</text>
</comment>
<dbReference type="EC" id="2.4.1.250" evidence="2"/>
<keyword evidence="2" id="KW-0808">Transferase</keyword>
<accession>A0A1J5SZU7</accession>
<dbReference type="PANTHER" id="PTHR45947:SF3">
    <property type="entry name" value="SULFOQUINOVOSYL TRANSFERASE SQD2"/>
    <property type="match status" value="1"/>
</dbReference>
<feature type="domain" description="Glycosyltransferase subfamily 4-like N-terminal" evidence="1">
    <location>
        <begin position="15"/>
        <end position="159"/>
    </location>
</feature>
<dbReference type="GO" id="GO:0102710">
    <property type="term" value="F:D-inositol-3-phosphate glycosyltransferase activity"/>
    <property type="evidence" value="ECO:0007669"/>
    <property type="project" value="UniProtKB-EC"/>
</dbReference>
<organism evidence="2">
    <name type="scientific">mine drainage metagenome</name>
    <dbReference type="NCBI Taxonomy" id="410659"/>
    <lineage>
        <taxon>unclassified sequences</taxon>
        <taxon>metagenomes</taxon>
        <taxon>ecological metagenomes</taxon>
    </lineage>
</organism>
<dbReference type="Pfam" id="PF13439">
    <property type="entry name" value="Glyco_transf_4"/>
    <property type="match status" value="1"/>
</dbReference>